<evidence type="ECO:0000313" key="2">
    <source>
        <dbReference type="Proteomes" id="UP000658278"/>
    </source>
</evidence>
<reference evidence="1" key="1">
    <citation type="submission" date="2021-01" db="EMBL/GenBank/DDBJ databases">
        <title>Modified the classification status of verrucomicrobia.</title>
        <authorList>
            <person name="Feng X."/>
        </authorList>
    </citation>
    <scope>NUCLEOTIDE SEQUENCE</scope>
    <source>
        <strain evidence="1">KCTC 22201</strain>
    </source>
</reference>
<proteinExistence type="predicted"/>
<name>A0A934RCJ8_9BACT</name>
<dbReference type="AlphaFoldDB" id="A0A934RCJ8"/>
<comment type="caution">
    <text evidence="1">The sequence shown here is derived from an EMBL/GenBank/DDBJ whole genome shotgun (WGS) entry which is preliminary data.</text>
</comment>
<dbReference type="Gene3D" id="3.30.2310.20">
    <property type="entry name" value="RelE-like"/>
    <property type="match status" value="1"/>
</dbReference>
<keyword evidence="2" id="KW-1185">Reference proteome</keyword>
<dbReference type="InterPro" id="IPR035093">
    <property type="entry name" value="RelE/ParE_toxin_dom_sf"/>
</dbReference>
<sequence>MFQIVFNEISAAEISQLETLDQLELMDEFKVGPDDLDHLDGDRFGKIERDGKVLFRFRAKDYRVYFEVKDNSVVVHRVLHKGTFSDWVFRSKIPLAEDEELAKSKHFWQLIDEGRAARRV</sequence>
<dbReference type="SUPFAM" id="SSF143011">
    <property type="entry name" value="RelE-like"/>
    <property type="match status" value="1"/>
</dbReference>
<accession>A0A934RCJ8</accession>
<organism evidence="1 2">
    <name type="scientific">Haloferula rosea</name>
    <dbReference type="NCBI Taxonomy" id="490093"/>
    <lineage>
        <taxon>Bacteria</taxon>
        <taxon>Pseudomonadati</taxon>
        <taxon>Verrucomicrobiota</taxon>
        <taxon>Verrucomicrobiia</taxon>
        <taxon>Verrucomicrobiales</taxon>
        <taxon>Verrucomicrobiaceae</taxon>
        <taxon>Haloferula</taxon>
    </lineage>
</organism>
<evidence type="ECO:0000313" key="1">
    <source>
        <dbReference type="EMBL" id="MBK1828652.1"/>
    </source>
</evidence>
<dbReference type="Proteomes" id="UP000658278">
    <property type="component" value="Unassembled WGS sequence"/>
</dbReference>
<dbReference type="EMBL" id="JAENII010000015">
    <property type="protein sequence ID" value="MBK1828652.1"/>
    <property type="molecule type" value="Genomic_DNA"/>
</dbReference>
<evidence type="ECO:0008006" key="3">
    <source>
        <dbReference type="Google" id="ProtNLM"/>
    </source>
</evidence>
<protein>
    <recommendedName>
        <fullName evidence="3">Cytotoxic translational repressor of toxin-antitoxin stability system</fullName>
    </recommendedName>
</protein>
<gene>
    <name evidence="1" type="ORF">JIN81_16585</name>
</gene>